<reference evidence="2 3" key="1">
    <citation type="submission" date="2016-07" db="EMBL/GenBank/DDBJ databases">
        <title>Draft genome of the white-rot fungus Obba rivulosa 3A-2.</title>
        <authorList>
            <consortium name="DOE Joint Genome Institute"/>
            <person name="Miettinen O."/>
            <person name="Riley R."/>
            <person name="Acob R."/>
            <person name="Barry K."/>
            <person name="Cullen D."/>
            <person name="De Vries R."/>
            <person name="Hainaut M."/>
            <person name="Hatakka A."/>
            <person name="Henrissat B."/>
            <person name="Hilden K."/>
            <person name="Kuo R."/>
            <person name="Labutti K."/>
            <person name="Lipzen A."/>
            <person name="Makela M.R."/>
            <person name="Sandor L."/>
            <person name="Spatafora J.W."/>
            <person name="Grigoriev I.V."/>
            <person name="Hibbett D.S."/>
        </authorList>
    </citation>
    <scope>NUCLEOTIDE SEQUENCE [LARGE SCALE GENOMIC DNA]</scope>
    <source>
        <strain evidence="2 3">3A-2</strain>
    </source>
</reference>
<accession>A0A8E2J7D5</accession>
<protein>
    <submittedName>
        <fullName evidence="2">Uncharacterized protein</fullName>
    </submittedName>
</protein>
<organism evidence="2 3">
    <name type="scientific">Obba rivulosa</name>
    <dbReference type="NCBI Taxonomy" id="1052685"/>
    <lineage>
        <taxon>Eukaryota</taxon>
        <taxon>Fungi</taxon>
        <taxon>Dikarya</taxon>
        <taxon>Basidiomycota</taxon>
        <taxon>Agaricomycotina</taxon>
        <taxon>Agaricomycetes</taxon>
        <taxon>Polyporales</taxon>
        <taxon>Gelatoporiaceae</taxon>
        <taxon>Obba</taxon>
    </lineage>
</organism>
<feature type="region of interest" description="Disordered" evidence="1">
    <location>
        <begin position="20"/>
        <end position="49"/>
    </location>
</feature>
<dbReference type="Proteomes" id="UP000250043">
    <property type="component" value="Unassembled WGS sequence"/>
</dbReference>
<dbReference type="AlphaFoldDB" id="A0A8E2J7D5"/>
<evidence type="ECO:0000313" key="3">
    <source>
        <dbReference type="Proteomes" id="UP000250043"/>
    </source>
</evidence>
<gene>
    <name evidence="2" type="ORF">OBBRIDRAFT_883312</name>
</gene>
<name>A0A8E2J7D5_9APHY</name>
<dbReference type="EMBL" id="KV722331">
    <property type="protein sequence ID" value="OCH96410.1"/>
    <property type="molecule type" value="Genomic_DNA"/>
</dbReference>
<sequence length="199" mass="21796">MEGSRRNVVVVGAVLLDAPLRAPTPPSSTQRGTASSSSTPILSTSRMTASEQDHLEDAALIPYDEALLANLVRGGEGDSPCQRSSRSGQAILVDAVSIYAGPVETARKLRYAYSRKRTTIVQWDNMLLNLTNPKEFCKDVEKQVHIRSIGIIFDEVVDTFPPPGTAGVMPRSGKAYFSADVMICPHMDRSRDIYTIAWR</sequence>
<keyword evidence="3" id="KW-1185">Reference proteome</keyword>
<dbReference type="OrthoDB" id="202203at2759"/>
<evidence type="ECO:0000256" key="1">
    <source>
        <dbReference type="SAM" id="MobiDB-lite"/>
    </source>
</evidence>
<evidence type="ECO:0000313" key="2">
    <source>
        <dbReference type="EMBL" id="OCH96410.1"/>
    </source>
</evidence>
<proteinExistence type="predicted"/>
<feature type="compositionally biased region" description="Low complexity" evidence="1">
    <location>
        <begin position="27"/>
        <end position="45"/>
    </location>
</feature>